<reference evidence="1 2" key="1">
    <citation type="submission" date="2020-01" db="EMBL/GenBank/DDBJ databases">
        <title>Identification and distribution of gene clusters putatively required for synthesis of sphingolipid metabolism inhibitors in phylogenetically diverse species of the filamentous fungus Fusarium.</title>
        <authorList>
            <person name="Kim H.-S."/>
            <person name="Busman M."/>
            <person name="Brown D.W."/>
            <person name="Divon H."/>
            <person name="Uhlig S."/>
            <person name="Proctor R.H."/>
        </authorList>
    </citation>
    <scope>NUCLEOTIDE SEQUENCE [LARGE SCALE GENOMIC DNA]</scope>
    <source>
        <strain evidence="1 2">NRRL 20459</strain>
    </source>
</reference>
<evidence type="ECO:0000313" key="1">
    <source>
        <dbReference type="EMBL" id="KAF4463547.1"/>
    </source>
</evidence>
<organism evidence="1 2">
    <name type="scientific">Fusarium albosuccineum</name>
    <dbReference type="NCBI Taxonomy" id="1237068"/>
    <lineage>
        <taxon>Eukaryota</taxon>
        <taxon>Fungi</taxon>
        <taxon>Dikarya</taxon>
        <taxon>Ascomycota</taxon>
        <taxon>Pezizomycotina</taxon>
        <taxon>Sordariomycetes</taxon>
        <taxon>Hypocreomycetidae</taxon>
        <taxon>Hypocreales</taxon>
        <taxon>Nectriaceae</taxon>
        <taxon>Fusarium</taxon>
        <taxon>Fusarium decemcellulare species complex</taxon>
    </lineage>
</organism>
<dbReference type="OrthoDB" id="3468019at2759"/>
<dbReference type="Gene3D" id="3.10.450.50">
    <property type="match status" value="1"/>
</dbReference>
<dbReference type="SUPFAM" id="SSF54427">
    <property type="entry name" value="NTF2-like"/>
    <property type="match status" value="1"/>
</dbReference>
<dbReference type="PANTHER" id="PTHR39401:SF1">
    <property type="entry name" value="SNOAL-LIKE DOMAIN-CONTAINING PROTEIN"/>
    <property type="match status" value="1"/>
</dbReference>
<dbReference type="Proteomes" id="UP000554235">
    <property type="component" value="Unassembled WGS sequence"/>
</dbReference>
<dbReference type="PANTHER" id="PTHR39401">
    <property type="entry name" value="SNOAL-LIKE DOMAIN-CONTAINING PROTEIN"/>
    <property type="match status" value="1"/>
</dbReference>
<name>A0A8H4PIX7_9HYPO</name>
<dbReference type="InterPro" id="IPR032710">
    <property type="entry name" value="NTF2-like_dom_sf"/>
</dbReference>
<accession>A0A8H4PIX7</accession>
<keyword evidence="2" id="KW-1185">Reference proteome</keyword>
<dbReference type="AlphaFoldDB" id="A0A8H4PIX7"/>
<dbReference type="EMBL" id="JAADYS010001340">
    <property type="protein sequence ID" value="KAF4463547.1"/>
    <property type="molecule type" value="Genomic_DNA"/>
</dbReference>
<protein>
    <submittedName>
        <fullName evidence="1">Fungal specific transcription factor</fullName>
    </submittedName>
</protein>
<comment type="caution">
    <text evidence="1">The sequence shown here is derived from an EMBL/GenBank/DDBJ whole genome shotgun (WGS) entry which is preliminary data.</text>
</comment>
<gene>
    <name evidence="1" type="ORF">FALBO_9633</name>
</gene>
<evidence type="ECO:0000313" key="2">
    <source>
        <dbReference type="Proteomes" id="UP000554235"/>
    </source>
</evidence>
<sequence>MEPYTLAQPIGVAFDENVSKFFKDFYRVSDTPGLTTEYVNMFTKDATFILGSNSSQGSEGIASMREAMWNAVASRTHKLGKIFPFGDDSSEVMLYGTVDLSLKNGDTKQLDWAARAQLSRDEGGYKMKFYQVYLDTGATAAYKKS</sequence>
<proteinExistence type="predicted"/>